<keyword evidence="2" id="KW-1185">Reference proteome</keyword>
<name>A0A7I4YT64_HAECO</name>
<evidence type="ECO:0000256" key="1">
    <source>
        <dbReference type="SAM" id="SignalP"/>
    </source>
</evidence>
<dbReference type="WBParaSite" id="HCON_00137460-00001">
    <property type="protein sequence ID" value="HCON_00137460-00001"/>
    <property type="gene ID" value="HCON_00137460"/>
</dbReference>
<sequence length="86" mass="10324">MLSRWVLTFLIVSLASLISALSRQQQLDLARLLHPRLKKWAATPEQMGLWNDWDDGQELEKKSDRYNPLLSTPERERFIRHLYRLY</sequence>
<feature type="chain" id="PRO_5029687404" evidence="1">
    <location>
        <begin position="21"/>
        <end position="86"/>
    </location>
</feature>
<keyword evidence="1" id="KW-0732">Signal</keyword>
<dbReference type="AlphaFoldDB" id="A0A7I4YT64"/>
<feature type="signal peptide" evidence="1">
    <location>
        <begin position="1"/>
        <end position="20"/>
    </location>
</feature>
<accession>A0A7I4YT64</accession>
<evidence type="ECO:0000313" key="2">
    <source>
        <dbReference type="Proteomes" id="UP000025227"/>
    </source>
</evidence>
<protein>
    <submittedName>
        <fullName evidence="3">Secreted protein</fullName>
    </submittedName>
</protein>
<proteinExistence type="predicted"/>
<dbReference type="Proteomes" id="UP000025227">
    <property type="component" value="Unplaced"/>
</dbReference>
<reference evidence="3" key="1">
    <citation type="submission" date="2020-12" db="UniProtKB">
        <authorList>
            <consortium name="WormBaseParasite"/>
        </authorList>
    </citation>
    <scope>IDENTIFICATION</scope>
    <source>
        <strain evidence="3">MHco3</strain>
    </source>
</reference>
<evidence type="ECO:0000313" key="3">
    <source>
        <dbReference type="WBParaSite" id="HCON_00137460-00001"/>
    </source>
</evidence>
<organism evidence="2 3">
    <name type="scientific">Haemonchus contortus</name>
    <name type="common">Barber pole worm</name>
    <dbReference type="NCBI Taxonomy" id="6289"/>
    <lineage>
        <taxon>Eukaryota</taxon>
        <taxon>Metazoa</taxon>
        <taxon>Ecdysozoa</taxon>
        <taxon>Nematoda</taxon>
        <taxon>Chromadorea</taxon>
        <taxon>Rhabditida</taxon>
        <taxon>Rhabditina</taxon>
        <taxon>Rhabditomorpha</taxon>
        <taxon>Strongyloidea</taxon>
        <taxon>Trichostrongylidae</taxon>
        <taxon>Haemonchus</taxon>
    </lineage>
</organism>